<reference evidence="6 7" key="1">
    <citation type="submission" date="2016-01" db="EMBL/GenBank/DDBJ databases">
        <authorList>
            <person name="Mitreva M."/>
            <person name="Pepin K.H."/>
            <person name="Mihindukulasuriya K.A."/>
            <person name="Fulton R."/>
            <person name="Fronick C."/>
            <person name="O'Laughlin M."/>
            <person name="Miner T."/>
            <person name="Herter B."/>
            <person name="Rosa B.A."/>
            <person name="Cordes M."/>
            <person name="Tomlinson C."/>
            <person name="Wollam A."/>
            <person name="Palsikar V.B."/>
            <person name="Mardis E.R."/>
            <person name="Wilson R.K."/>
        </authorList>
    </citation>
    <scope>NUCLEOTIDE SEQUENCE [LARGE SCALE GENOMIC DNA]</scope>
    <source>
        <strain evidence="6 7">KA00071</strain>
    </source>
</reference>
<dbReference type="InterPro" id="IPR009057">
    <property type="entry name" value="Homeodomain-like_sf"/>
</dbReference>
<sequence length="198" mass="22321">MTLNNKSKDNIIKETVKLIQKKGYAGTSIQEIIKKSKAPKGSMYYYFPAGKDAMILAGVEQINQEFQKKFKNSILPLNNLSDILNALITMFNSKIRIYGTPSFRMTLLALETIGEAPEVARKCCDVLTDWKKITTRAIISLGINEKASINICDWFFTTLQGAISASVIYDDITFMNITNQSIKLIKNLSKEELESMFI</sequence>
<keyword evidence="7" id="KW-1185">Reference proteome</keyword>
<feature type="DNA-binding region" description="H-T-H motif" evidence="4">
    <location>
        <begin position="28"/>
        <end position="47"/>
    </location>
</feature>
<protein>
    <submittedName>
        <fullName evidence="6">Transcriptional regulator, TetR family</fullName>
    </submittedName>
</protein>
<evidence type="ECO:0000259" key="5">
    <source>
        <dbReference type="PROSITE" id="PS50977"/>
    </source>
</evidence>
<dbReference type="Proteomes" id="UP000070467">
    <property type="component" value="Unassembled WGS sequence"/>
</dbReference>
<gene>
    <name evidence="6" type="ORF">HMPREF1871_01261</name>
</gene>
<evidence type="ECO:0000256" key="3">
    <source>
        <dbReference type="ARBA" id="ARBA00023163"/>
    </source>
</evidence>
<evidence type="ECO:0000256" key="4">
    <source>
        <dbReference type="PROSITE-ProRule" id="PRU00335"/>
    </source>
</evidence>
<dbReference type="RefSeq" id="WP_066131237.1">
    <property type="nucleotide sequence ID" value="NZ_KQ959912.1"/>
</dbReference>
<dbReference type="EMBL" id="LSDB01000078">
    <property type="protein sequence ID" value="KXB55010.1"/>
    <property type="molecule type" value="Genomic_DNA"/>
</dbReference>
<evidence type="ECO:0000256" key="1">
    <source>
        <dbReference type="ARBA" id="ARBA00023015"/>
    </source>
</evidence>
<dbReference type="Pfam" id="PF00440">
    <property type="entry name" value="TetR_N"/>
    <property type="match status" value="1"/>
</dbReference>
<keyword evidence="2 4" id="KW-0238">DNA-binding</keyword>
<keyword evidence="1" id="KW-0805">Transcription regulation</keyword>
<feature type="domain" description="HTH tetR-type" evidence="5">
    <location>
        <begin position="5"/>
        <end position="65"/>
    </location>
</feature>
<dbReference type="InterPro" id="IPR001647">
    <property type="entry name" value="HTH_TetR"/>
</dbReference>
<comment type="caution">
    <text evidence="6">The sequence shown here is derived from an EMBL/GenBank/DDBJ whole genome shotgun (WGS) entry which is preliminary data.</text>
</comment>
<dbReference type="InterPro" id="IPR036271">
    <property type="entry name" value="Tet_transcr_reg_TetR-rel_C_sf"/>
</dbReference>
<dbReference type="InterPro" id="IPR054156">
    <property type="entry name" value="YxaF_TetR_C"/>
</dbReference>
<evidence type="ECO:0000313" key="7">
    <source>
        <dbReference type="Proteomes" id="UP000070467"/>
    </source>
</evidence>
<organism evidence="6 7">
    <name type="scientific">Gemelliphila asaccharolytica</name>
    <dbReference type="NCBI Taxonomy" id="502393"/>
    <lineage>
        <taxon>Bacteria</taxon>
        <taxon>Bacillati</taxon>
        <taxon>Bacillota</taxon>
        <taxon>Bacilli</taxon>
        <taxon>Bacillales</taxon>
        <taxon>Gemellaceae</taxon>
        <taxon>Gemelliphila</taxon>
    </lineage>
</organism>
<dbReference type="PANTHER" id="PTHR47506">
    <property type="entry name" value="TRANSCRIPTIONAL REGULATORY PROTEIN"/>
    <property type="match status" value="1"/>
</dbReference>
<evidence type="ECO:0000313" key="6">
    <source>
        <dbReference type="EMBL" id="KXB55010.1"/>
    </source>
</evidence>
<dbReference type="Pfam" id="PF21993">
    <property type="entry name" value="TetR_C_13_2"/>
    <property type="match status" value="1"/>
</dbReference>
<dbReference type="PANTHER" id="PTHR47506:SF3">
    <property type="entry name" value="HTH-TYPE TRANSCRIPTIONAL REGULATOR LMRA"/>
    <property type="match status" value="1"/>
</dbReference>
<dbReference type="SUPFAM" id="SSF46689">
    <property type="entry name" value="Homeodomain-like"/>
    <property type="match status" value="1"/>
</dbReference>
<dbReference type="PROSITE" id="PS50977">
    <property type="entry name" value="HTH_TETR_2"/>
    <property type="match status" value="1"/>
</dbReference>
<dbReference type="SUPFAM" id="SSF48498">
    <property type="entry name" value="Tetracyclin repressor-like, C-terminal domain"/>
    <property type="match status" value="1"/>
</dbReference>
<accession>A0ABR5TL71</accession>
<name>A0ABR5TL71_9BACL</name>
<evidence type="ECO:0000256" key="2">
    <source>
        <dbReference type="ARBA" id="ARBA00023125"/>
    </source>
</evidence>
<dbReference type="Gene3D" id="1.10.357.10">
    <property type="entry name" value="Tetracycline Repressor, domain 2"/>
    <property type="match status" value="1"/>
</dbReference>
<keyword evidence="3" id="KW-0804">Transcription</keyword>
<proteinExistence type="predicted"/>